<dbReference type="SFLD" id="SFLDG01140">
    <property type="entry name" value="C2.B:_Phosphomannomutase_and_P"/>
    <property type="match status" value="1"/>
</dbReference>
<sequence>MTYKIAFFDIDGTLVNEVKEIPQDTVDAIRELQATGVEAVIATGRAPYFFAPIAEKLGIDSFVSLNGAYVVYKGKPIFHNPIPRENLEALVGHADKNGHSLVFEGSSAFYSNTEDHPHMLDSVRSLRVDLPGYDPDFWKKEDVYQAFLHCAAEEEHLYEGAVPNLRLIRWHKSAMDVLTSDGSKALGIEALLKLVGIAPEEAVAFGDGLNDKEMLQAVGLGIAMGNSHEELKPYADYITSHVDEGGIRKGLQYAGLIK</sequence>
<organism evidence="1 2">
    <name type="scientific">Paenibacillus radicis</name>
    <name type="common">ex Gao et al. 2016</name>
    <dbReference type="NCBI Taxonomy" id="1737354"/>
    <lineage>
        <taxon>Bacteria</taxon>
        <taxon>Bacillati</taxon>
        <taxon>Bacillota</taxon>
        <taxon>Bacilli</taxon>
        <taxon>Bacillales</taxon>
        <taxon>Paenibacillaceae</taxon>
        <taxon>Paenibacillus</taxon>
    </lineage>
</organism>
<comment type="caution">
    <text evidence="1">The sequence shown here is derived from an EMBL/GenBank/DDBJ whole genome shotgun (WGS) entry which is preliminary data.</text>
</comment>
<dbReference type="SFLD" id="SFLDG01144">
    <property type="entry name" value="C2.B.4:_PGP_Like"/>
    <property type="match status" value="1"/>
</dbReference>
<dbReference type="GO" id="GO:0000287">
    <property type="term" value="F:magnesium ion binding"/>
    <property type="evidence" value="ECO:0007669"/>
    <property type="project" value="TreeGrafter"/>
</dbReference>
<dbReference type="RefSeq" id="WP_188887367.1">
    <property type="nucleotide sequence ID" value="NZ_BMHY01000001.1"/>
</dbReference>
<evidence type="ECO:0000313" key="1">
    <source>
        <dbReference type="EMBL" id="GGG55302.1"/>
    </source>
</evidence>
<dbReference type="AlphaFoldDB" id="A0A917LTZ9"/>
<dbReference type="NCBIfam" id="TIGR00099">
    <property type="entry name" value="Cof-subfamily"/>
    <property type="match status" value="1"/>
</dbReference>
<keyword evidence="2" id="KW-1185">Reference proteome</keyword>
<dbReference type="GO" id="GO:0005829">
    <property type="term" value="C:cytosol"/>
    <property type="evidence" value="ECO:0007669"/>
    <property type="project" value="TreeGrafter"/>
</dbReference>
<dbReference type="EMBL" id="BMHY01000001">
    <property type="protein sequence ID" value="GGG55302.1"/>
    <property type="molecule type" value="Genomic_DNA"/>
</dbReference>
<dbReference type="InterPro" id="IPR000150">
    <property type="entry name" value="Cof"/>
</dbReference>
<dbReference type="NCBIfam" id="TIGR01484">
    <property type="entry name" value="HAD-SF-IIB"/>
    <property type="match status" value="1"/>
</dbReference>
<dbReference type="InterPro" id="IPR036412">
    <property type="entry name" value="HAD-like_sf"/>
</dbReference>
<dbReference type="Proteomes" id="UP000600247">
    <property type="component" value="Unassembled WGS sequence"/>
</dbReference>
<dbReference type="PROSITE" id="PS01228">
    <property type="entry name" value="COF_1"/>
    <property type="match status" value="1"/>
</dbReference>
<name>A0A917LTZ9_9BACL</name>
<dbReference type="GO" id="GO:0016791">
    <property type="term" value="F:phosphatase activity"/>
    <property type="evidence" value="ECO:0007669"/>
    <property type="project" value="UniProtKB-ARBA"/>
</dbReference>
<reference evidence="1 2" key="1">
    <citation type="journal article" date="2014" name="Int. J. Syst. Evol. Microbiol.">
        <title>Complete genome sequence of Corynebacterium casei LMG S-19264T (=DSM 44701T), isolated from a smear-ripened cheese.</title>
        <authorList>
            <consortium name="US DOE Joint Genome Institute (JGI-PGF)"/>
            <person name="Walter F."/>
            <person name="Albersmeier A."/>
            <person name="Kalinowski J."/>
            <person name="Ruckert C."/>
        </authorList>
    </citation>
    <scope>NUCLEOTIDE SEQUENCE [LARGE SCALE GENOMIC DNA]</scope>
    <source>
        <strain evidence="1 2">CGMCC 1.15286</strain>
    </source>
</reference>
<dbReference type="PANTHER" id="PTHR10000:SF25">
    <property type="entry name" value="PHOSPHATASE YKRA-RELATED"/>
    <property type="match status" value="1"/>
</dbReference>
<dbReference type="InterPro" id="IPR006379">
    <property type="entry name" value="HAD-SF_hydro_IIB"/>
</dbReference>
<dbReference type="Pfam" id="PF08282">
    <property type="entry name" value="Hydrolase_3"/>
    <property type="match status" value="1"/>
</dbReference>
<dbReference type="Gene3D" id="3.30.1240.10">
    <property type="match status" value="1"/>
</dbReference>
<dbReference type="PANTHER" id="PTHR10000">
    <property type="entry name" value="PHOSPHOSERINE PHOSPHATASE"/>
    <property type="match status" value="1"/>
</dbReference>
<dbReference type="Gene3D" id="3.40.50.1000">
    <property type="entry name" value="HAD superfamily/HAD-like"/>
    <property type="match status" value="1"/>
</dbReference>
<proteinExistence type="predicted"/>
<dbReference type="CDD" id="cd07517">
    <property type="entry name" value="HAD_HPP"/>
    <property type="match status" value="1"/>
</dbReference>
<dbReference type="InterPro" id="IPR023214">
    <property type="entry name" value="HAD_sf"/>
</dbReference>
<dbReference type="PROSITE" id="PS01229">
    <property type="entry name" value="COF_2"/>
    <property type="match status" value="1"/>
</dbReference>
<accession>A0A917LTZ9</accession>
<evidence type="ECO:0000313" key="2">
    <source>
        <dbReference type="Proteomes" id="UP000600247"/>
    </source>
</evidence>
<dbReference type="SFLD" id="SFLDS00003">
    <property type="entry name" value="Haloacid_Dehalogenase"/>
    <property type="match status" value="1"/>
</dbReference>
<protein>
    <submittedName>
        <fullName evidence="1">Phosphatase</fullName>
    </submittedName>
</protein>
<dbReference type="SUPFAM" id="SSF56784">
    <property type="entry name" value="HAD-like"/>
    <property type="match status" value="1"/>
</dbReference>
<gene>
    <name evidence="1" type="ORF">GCM10010918_05220</name>
</gene>